<comment type="caution">
    <text evidence="9">The sequence shown here is derived from an EMBL/GenBank/DDBJ whole genome shotgun (WGS) entry which is preliminary data.</text>
</comment>
<comment type="subcellular location">
    <subcellularLocation>
        <location evidence="1">Cell membrane</location>
        <topology evidence="1">Multi-pass membrane protein</topology>
    </subcellularLocation>
</comment>
<feature type="domain" description="ComEC/Rec2-related protein" evidence="7">
    <location>
        <begin position="169"/>
        <end position="429"/>
    </location>
</feature>
<dbReference type="NCBIfam" id="TIGR00360">
    <property type="entry name" value="ComEC_N-term"/>
    <property type="match status" value="1"/>
</dbReference>
<name>A0A2A2F8H2_9GAMM</name>
<organism evidence="9 10">
    <name type="scientific">Halovibrio salipaludis</name>
    <dbReference type="NCBI Taxonomy" id="2032626"/>
    <lineage>
        <taxon>Bacteria</taxon>
        <taxon>Pseudomonadati</taxon>
        <taxon>Pseudomonadota</taxon>
        <taxon>Gammaproteobacteria</taxon>
        <taxon>Oceanospirillales</taxon>
        <taxon>Halomonadaceae</taxon>
        <taxon>Halovibrio</taxon>
    </lineage>
</organism>
<dbReference type="PANTHER" id="PTHR30619:SF1">
    <property type="entry name" value="RECOMBINATION PROTEIN 2"/>
    <property type="match status" value="1"/>
</dbReference>
<evidence type="ECO:0000256" key="5">
    <source>
        <dbReference type="ARBA" id="ARBA00023136"/>
    </source>
</evidence>
<dbReference type="Pfam" id="PF03772">
    <property type="entry name" value="Competence"/>
    <property type="match status" value="1"/>
</dbReference>
<evidence type="ECO:0000259" key="8">
    <source>
        <dbReference type="Pfam" id="PF13567"/>
    </source>
</evidence>
<feature type="domain" description="DUF4131" evidence="8">
    <location>
        <begin position="11"/>
        <end position="128"/>
    </location>
</feature>
<feature type="transmembrane region" description="Helical" evidence="6">
    <location>
        <begin position="386"/>
        <end position="405"/>
    </location>
</feature>
<keyword evidence="3 6" id="KW-0812">Transmembrane</keyword>
<keyword evidence="5 6" id="KW-0472">Membrane</keyword>
<dbReference type="Proteomes" id="UP000218896">
    <property type="component" value="Unassembled WGS sequence"/>
</dbReference>
<feature type="transmembrane region" description="Helical" evidence="6">
    <location>
        <begin position="226"/>
        <end position="245"/>
    </location>
</feature>
<keyword evidence="10" id="KW-1185">Reference proteome</keyword>
<dbReference type="InterPro" id="IPR004477">
    <property type="entry name" value="ComEC_N"/>
</dbReference>
<evidence type="ECO:0000256" key="3">
    <source>
        <dbReference type="ARBA" id="ARBA00022692"/>
    </source>
</evidence>
<sequence length="695" mass="74129">MTGKGVMRAGMLALTVVLILLEWPGVQPPAELKAWTEPVTVKGYVCEPARPTSGGNLAFVVCTDGGDRQLPARIRATLDGEDSRHRISGGVVLEARLDPPRAPLNAGGGGFEQWLWRERIGAVARVRSMEPAPEFCDLACHYHSARIALIHRLNRHGERLRNPELVEALLFGSRAGLREEHWARLDATGTQHLVAISGLHVGLVAAIAGAGLGVPITRMNHRRPAAGRFAAFALVGLVTTGYALLAGLTVPTQRALVMVAVAGWMLASGRQWRLWDGWLMALMVVVMLEPRALWGPGFWLSFGAVACLILGLGARFRSPGAMRGLVLAQFAVVAGLAPLLLWHGMAPSGIAFAVNLAAIPWLSVVVMPVILVAAPLLLLHPASASWVVPGVDMAVTVLWSFLGWAQQWAFELPVPASGTALVGAGIVLCSMLPVGWPYRLLAVAVLGLVPLAEHSEPAASGYAHHELRVADGVGGPVVLIRDGSRTVLFDGREPGSRTRAMTRDRIGAWLDTLGVSVIDQLVLGDPGMDPQRHWASPRLPDVRRVIEAPECTLEQHTGRGRVTLSGLAAGGQCSLLLRSGERTALLAGPVDRRGERRILGGLSRAQEVDLLVAPRGGTGRSSQLGFIEALSPSVSVLAPPDWYQGEAGAPALERYGKAATRVLFTPRTGELGLLPEEGGWRVEPARDCGQKVRLC</sequence>
<accession>A0A2A2F8H2</accession>
<feature type="transmembrane region" description="Helical" evidence="6">
    <location>
        <begin position="193"/>
        <end position="214"/>
    </location>
</feature>
<dbReference type="InterPro" id="IPR025405">
    <property type="entry name" value="DUF4131"/>
</dbReference>
<reference evidence="9 10" key="1">
    <citation type="submission" date="2017-08" db="EMBL/GenBank/DDBJ databases">
        <title>Halovibrio sewagensis sp. nov., isolated from wastewater of high salinity.</title>
        <authorList>
            <person name="Dong X."/>
            <person name="Zhang G."/>
        </authorList>
    </citation>
    <scope>NUCLEOTIDE SEQUENCE [LARGE SCALE GENOMIC DNA]</scope>
    <source>
        <strain evidence="9 10">YL5-2</strain>
    </source>
</reference>
<feature type="transmembrane region" description="Helical" evidence="6">
    <location>
        <begin position="251"/>
        <end position="267"/>
    </location>
</feature>
<evidence type="ECO:0000256" key="6">
    <source>
        <dbReference type="SAM" id="Phobius"/>
    </source>
</evidence>
<dbReference type="PANTHER" id="PTHR30619">
    <property type="entry name" value="DNA INTERNALIZATION/COMPETENCE PROTEIN COMEC/REC2"/>
    <property type="match status" value="1"/>
</dbReference>
<protein>
    <submittedName>
        <fullName evidence="9">Uncharacterized protein</fullName>
    </submittedName>
</protein>
<evidence type="ECO:0000313" key="10">
    <source>
        <dbReference type="Proteomes" id="UP000218896"/>
    </source>
</evidence>
<evidence type="ECO:0000256" key="4">
    <source>
        <dbReference type="ARBA" id="ARBA00022989"/>
    </source>
</evidence>
<feature type="transmembrane region" description="Helical" evidence="6">
    <location>
        <begin position="417"/>
        <end position="436"/>
    </location>
</feature>
<proteinExistence type="predicted"/>
<dbReference type="EMBL" id="NSKD01000002">
    <property type="protein sequence ID" value="PAU81238.1"/>
    <property type="molecule type" value="Genomic_DNA"/>
</dbReference>
<feature type="transmembrane region" description="Helical" evidence="6">
    <location>
        <begin position="298"/>
        <end position="314"/>
    </location>
</feature>
<evidence type="ECO:0000256" key="2">
    <source>
        <dbReference type="ARBA" id="ARBA00022475"/>
    </source>
</evidence>
<feature type="transmembrane region" description="Helical" evidence="6">
    <location>
        <begin position="326"/>
        <end position="346"/>
    </location>
</feature>
<keyword evidence="2" id="KW-1003">Cell membrane</keyword>
<evidence type="ECO:0000256" key="1">
    <source>
        <dbReference type="ARBA" id="ARBA00004651"/>
    </source>
</evidence>
<evidence type="ECO:0000313" key="9">
    <source>
        <dbReference type="EMBL" id="PAU81238.1"/>
    </source>
</evidence>
<dbReference type="Pfam" id="PF13567">
    <property type="entry name" value="DUF4131"/>
    <property type="match status" value="1"/>
</dbReference>
<dbReference type="InterPro" id="IPR052159">
    <property type="entry name" value="Competence_DNA_uptake"/>
</dbReference>
<gene>
    <name evidence="9" type="ORF">CK501_06680</name>
</gene>
<feature type="transmembrane region" description="Helical" evidence="6">
    <location>
        <begin position="358"/>
        <end position="379"/>
    </location>
</feature>
<keyword evidence="4 6" id="KW-1133">Transmembrane helix</keyword>
<evidence type="ECO:0000259" key="7">
    <source>
        <dbReference type="Pfam" id="PF03772"/>
    </source>
</evidence>
<dbReference type="GO" id="GO:0005886">
    <property type="term" value="C:plasma membrane"/>
    <property type="evidence" value="ECO:0007669"/>
    <property type="project" value="UniProtKB-SubCell"/>
</dbReference>
<dbReference type="AlphaFoldDB" id="A0A2A2F8H2"/>